<dbReference type="Gene3D" id="3.20.20.140">
    <property type="entry name" value="Metal-dependent hydrolases"/>
    <property type="match status" value="1"/>
</dbReference>
<feature type="active site" description="Proton donor/acceptor" evidence="9">
    <location>
        <position position="284"/>
    </location>
</feature>
<evidence type="ECO:0000256" key="9">
    <source>
        <dbReference type="PIRSR" id="PIRSR038994-1"/>
    </source>
</evidence>
<evidence type="ECO:0000256" key="4">
    <source>
        <dbReference type="ARBA" id="ARBA00022723"/>
    </source>
</evidence>
<evidence type="ECO:0000256" key="1">
    <source>
        <dbReference type="ARBA" id="ARBA00010716"/>
    </source>
</evidence>
<dbReference type="InterPro" id="IPR006680">
    <property type="entry name" value="Amidohydro-rel"/>
</dbReference>
<evidence type="ECO:0000256" key="8">
    <source>
        <dbReference type="PIRNR" id="PIRNR038994"/>
    </source>
</evidence>
<dbReference type="EnsemblMetazoa" id="XM_028663926.1">
    <property type="protein sequence ID" value="XP_028519727.1"/>
    <property type="gene ID" value="LOC110254797"/>
</dbReference>
<dbReference type="GO" id="GO:0106279">
    <property type="term" value="P:negative regulation of UDP-N-acetylglucosamine biosynthetic process"/>
    <property type="evidence" value="ECO:0007669"/>
    <property type="project" value="UniProtKB-ARBA"/>
</dbReference>
<keyword evidence="6 8" id="KW-0119">Carbohydrate metabolism</keyword>
<feature type="binding site" evidence="10">
    <location>
        <position position="146"/>
    </location>
    <ligand>
        <name>substrate</name>
    </ligand>
</feature>
<protein>
    <recommendedName>
        <fullName evidence="3 8">N-acetylglucosamine-6-phosphate deacetylase</fullName>
        <ecNumber evidence="2 8">3.5.1.25</ecNumber>
    </recommendedName>
</protein>
<proteinExistence type="inferred from homology"/>
<keyword evidence="14" id="KW-1185">Reference proteome</keyword>
<evidence type="ECO:0000256" key="2">
    <source>
        <dbReference type="ARBA" id="ARBA00011899"/>
    </source>
</evidence>
<feature type="binding site" evidence="10">
    <location>
        <begin position="227"/>
        <end position="228"/>
    </location>
    <ligand>
        <name>substrate</name>
    </ligand>
</feature>
<dbReference type="PANTHER" id="PTHR11113:SF14">
    <property type="entry name" value="N-ACETYLGLUCOSAMINE-6-PHOSPHATE DEACETYLASE"/>
    <property type="match status" value="1"/>
</dbReference>
<feature type="domain" description="Amidohydrolase-related" evidence="12">
    <location>
        <begin position="54"/>
        <end position="389"/>
    </location>
</feature>
<feature type="binding site" evidence="10">
    <location>
        <begin position="319"/>
        <end position="321"/>
    </location>
    <ligand>
        <name>substrate</name>
    </ligand>
</feature>
<comment type="similarity">
    <text evidence="1 8">Belongs to the metallo-dependent hydrolases superfamily. NagA family.</text>
</comment>
<dbReference type="EC" id="3.5.1.25" evidence="2 8"/>
<evidence type="ECO:0000259" key="12">
    <source>
        <dbReference type="Pfam" id="PF01979"/>
    </source>
</evidence>
<evidence type="ECO:0000313" key="13">
    <source>
        <dbReference type="EnsemblMetazoa" id="XP_028519727.1"/>
    </source>
</evidence>
<evidence type="ECO:0000256" key="11">
    <source>
        <dbReference type="PIRSR" id="PIRSR038994-3"/>
    </source>
</evidence>
<accession>A0A913YZ54</accession>
<dbReference type="OMA" id="PCRKGAH"/>
<dbReference type="GO" id="GO:0019262">
    <property type="term" value="P:N-acetylneuraminate catabolic process"/>
    <property type="evidence" value="ECO:0007669"/>
    <property type="project" value="UniProtKB-ARBA"/>
</dbReference>
<evidence type="ECO:0000256" key="5">
    <source>
        <dbReference type="ARBA" id="ARBA00022801"/>
    </source>
</evidence>
<dbReference type="InterPro" id="IPR011059">
    <property type="entry name" value="Metal-dep_hydrolase_composite"/>
</dbReference>
<feature type="binding site" evidence="10">
    <location>
        <position position="262"/>
    </location>
    <ligand>
        <name>substrate</name>
    </ligand>
</feature>
<feature type="binding site" evidence="11">
    <location>
        <position position="203"/>
    </location>
    <ligand>
        <name>Zn(2+)</name>
        <dbReference type="ChEBI" id="CHEBI:29105"/>
    </ligand>
</feature>
<evidence type="ECO:0000256" key="10">
    <source>
        <dbReference type="PIRSR" id="PIRSR038994-2"/>
    </source>
</evidence>
<dbReference type="GO" id="GO:0008448">
    <property type="term" value="F:N-acetylglucosamine-6-phosphate deacetylase activity"/>
    <property type="evidence" value="ECO:0007669"/>
    <property type="project" value="UniProtKB-UniRule"/>
</dbReference>
<dbReference type="SUPFAM" id="SSF51556">
    <property type="entry name" value="Metallo-dependent hydrolases"/>
    <property type="match status" value="1"/>
</dbReference>
<dbReference type="AlphaFoldDB" id="A0A913YZ54"/>
<name>A0A913YZ54_EXADI</name>
<sequence length="416" mass="45255">MSKVYKFFNCRVMRNGALVKDDLWVRDGKIVDPREVFWFEKTEPDVLLDCTGMIIAPGFIDVQLNGGFGVDFSTPSDDIHSGLMKVAKGVLKHGCTSFCPTIITSETEMYQKIVPKIKRTPGGEHGASILGLHLEGPFINPLKKGAHKEALIKNLENFTIKDIEQFYGSLNDVSIITLAPEKAGDMKIIRKIVKRKVVVSVGHTTADIAQGEQAARNGATFITHLFNAMLPFHHRDPGVVGLLTSDDIPTPIFYGLIADGIHTHPSATRIAYRSHPEGLVLVTDAIIALGLKPGIHQFGPVTIEKKGEEKATIAGTETLAGSVASMDFCVRKFKEMSGCSVVEALECATLHPAQLLNIQHQKGTTNFGADADLILLDDNLNVQATLIAGIPVWIKKGGFACRLLKSKFGLTNDIYG</sequence>
<dbReference type="Proteomes" id="UP000887567">
    <property type="component" value="Unplaced"/>
</dbReference>
<feature type="binding site" evidence="10">
    <location>
        <position position="235"/>
    </location>
    <ligand>
        <name>substrate</name>
    </ligand>
</feature>
<dbReference type="KEGG" id="epa:110254797"/>
<dbReference type="GeneID" id="110254797"/>
<dbReference type="PANTHER" id="PTHR11113">
    <property type="entry name" value="N-ACETYLGLUCOSAMINE-6-PHOSPHATE DEACETYLASE"/>
    <property type="match status" value="1"/>
</dbReference>
<keyword evidence="4 11" id="KW-0479">Metal-binding</keyword>
<dbReference type="RefSeq" id="XP_028519727.1">
    <property type="nucleotide sequence ID" value="XM_028663926.1"/>
</dbReference>
<dbReference type="EnsemblMetazoa" id="XM_021061841.2">
    <property type="protein sequence ID" value="XP_020917500.1"/>
    <property type="gene ID" value="LOC110254797"/>
</dbReference>
<dbReference type="GO" id="GO:0046872">
    <property type="term" value="F:metal ion binding"/>
    <property type="evidence" value="ECO:0007669"/>
    <property type="project" value="UniProtKB-KW"/>
</dbReference>
<comment type="cofactor">
    <cofactor evidence="11">
        <name>a divalent metal cation</name>
        <dbReference type="ChEBI" id="CHEBI:60240"/>
    </cofactor>
    <text evidence="11">Binds 1 divalent metal cation per subunit.</text>
</comment>
<dbReference type="InterPro" id="IPR032466">
    <property type="entry name" value="Metal_Hydrolase"/>
</dbReference>
<evidence type="ECO:0000256" key="7">
    <source>
        <dbReference type="ARBA" id="ARBA00047647"/>
    </source>
</evidence>
<evidence type="ECO:0000256" key="3">
    <source>
        <dbReference type="ARBA" id="ARBA00018029"/>
    </source>
</evidence>
<organism evidence="13 14">
    <name type="scientific">Exaiptasia diaphana</name>
    <name type="common">Tropical sea anemone</name>
    <name type="synonym">Aiptasia pulchella</name>
    <dbReference type="NCBI Taxonomy" id="2652724"/>
    <lineage>
        <taxon>Eukaryota</taxon>
        <taxon>Metazoa</taxon>
        <taxon>Cnidaria</taxon>
        <taxon>Anthozoa</taxon>
        <taxon>Hexacorallia</taxon>
        <taxon>Actiniaria</taxon>
        <taxon>Aiptasiidae</taxon>
        <taxon>Exaiptasia</taxon>
    </lineage>
</organism>
<keyword evidence="5 8" id="KW-0378">Hydrolase</keyword>
<dbReference type="InterPro" id="IPR003764">
    <property type="entry name" value="GlcNAc_6-P_deAcase"/>
</dbReference>
<dbReference type="NCBIfam" id="TIGR00221">
    <property type="entry name" value="nagA"/>
    <property type="match status" value="1"/>
</dbReference>
<dbReference type="OrthoDB" id="10264777at2759"/>
<dbReference type="RefSeq" id="XP_020917500.1">
    <property type="nucleotide sequence ID" value="XM_021061841.2"/>
</dbReference>
<evidence type="ECO:0000313" key="14">
    <source>
        <dbReference type="Proteomes" id="UP000887567"/>
    </source>
</evidence>
<feature type="binding site" evidence="11">
    <location>
        <position position="224"/>
    </location>
    <ligand>
        <name>Zn(2+)</name>
        <dbReference type="ChEBI" id="CHEBI:29105"/>
    </ligand>
</feature>
<dbReference type="PIRSF" id="PIRSF038994">
    <property type="entry name" value="NagA"/>
    <property type="match status" value="1"/>
</dbReference>
<dbReference type="Gene3D" id="2.30.40.10">
    <property type="entry name" value="Urease, subunit C, domain 1"/>
    <property type="match status" value="1"/>
</dbReference>
<dbReference type="CDD" id="cd00854">
    <property type="entry name" value="NagA"/>
    <property type="match status" value="1"/>
</dbReference>
<dbReference type="SUPFAM" id="SSF51338">
    <property type="entry name" value="Composite domain of metallo-dependent hydrolases"/>
    <property type="match status" value="1"/>
</dbReference>
<dbReference type="FunFam" id="3.20.20.140:FF:000023">
    <property type="entry name" value="N-acetylglucosamine-6-phosphate deacetylase"/>
    <property type="match status" value="1"/>
</dbReference>
<dbReference type="GO" id="GO:0006046">
    <property type="term" value="P:N-acetylglucosamine catabolic process"/>
    <property type="evidence" value="ECO:0007669"/>
    <property type="project" value="TreeGrafter"/>
</dbReference>
<dbReference type="Pfam" id="PF01979">
    <property type="entry name" value="Amidohydro_1"/>
    <property type="match status" value="1"/>
</dbReference>
<evidence type="ECO:0000256" key="6">
    <source>
        <dbReference type="ARBA" id="ARBA00023277"/>
    </source>
</evidence>
<feature type="binding site" evidence="11">
    <location>
        <position position="135"/>
    </location>
    <ligand>
        <name>Zn(2+)</name>
        <dbReference type="ChEBI" id="CHEBI:29105"/>
    </ligand>
</feature>
<reference evidence="13" key="1">
    <citation type="submission" date="2022-11" db="UniProtKB">
        <authorList>
            <consortium name="EnsemblMetazoa"/>
        </authorList>
    </citation>
    <scope>IDENTIFICATION</scope>
</reference>
<comment type="catalytic activity">
    <reaction evidence="7 8">
        <text>N-acetyl-D-glucosamine 6-phosphate + H2O = D-glucosamine 6-phosphate + acetate</text>
        <dbReference type="Rhea" id="RHEA:22936"/>
        <dbReference type="ChEBI" id="CHEBI:15377"/>
        <dbReference type="ChEBI" id="CHEBI:30089"/>
        <dbReference type="ChEBI" id="CHEBI:57513"/>
        <dbReference type="ChEBI" id="CHEBI:58725"/>
        <dbReference type="EC" id="3.5.1.25"/>
    </reaction>
</comment>